<evidence type="ECO:0000256" key="6">
    <source>
        <dbReference type="ARBA" id="ARBA00022842"/>
    </source>
</evidence>
<evidence type="ECO:0000256" key="5">
    <source>
        <dbReference type="ARBA" id="ARBA00022801"/>
    </source>
</evidence>
<sequence length="251" mass="28249">MKEILQEAGEILRYGYEHNKKIYKKGRVDLVTEYDLKIEQFLKERLSKQYPDFVIVGEESFGGVLPKKAIFIDPIDGTTNFVHHIAYTCISVGVWEDGEPLEGAIYNPILDEMFYAKRGEGAYLNDEVISCNNTENLIDALLATGFPYTKTEKGADFYFVIETMKNLLPYTRDIRRLGSAAIDLAYVACGRFAGFYEVNLKPWDVAAGILLVKEAGGKVTNHLGKPYKFGDIIVASNGILHEALLTKMGRW</sequence>
<dbReference type="GO" id="GO:0006020">
    <property type="term" value="P:inositol metabolic process"/>
    <property type="evidence" value="ECO:0007669"/>
    <property type="project" value="TreeGrafter"/>
</dbReference>
<dbReference type="STRING" id="1069081.SAMN05660197_0297"/>
<keyword evidence="5 8" id="KW-0378">Hydrolase</keyword>
<dbReference type="GO" id="GO:0046854">
    <property type="term" value="P:phosphatidylinositol phosphate biosynthetic process"/>
    <property type="evidence" value="ECO:0007669"/>
    <property type="project" value="InterPro"/>
</dbReference>
<evidence type="ECO:0000256" key="8">
    <source>
        <dbReference type="RuleBase" id="RU364068"/>
    </source>
</evidence>
<dbReference type="GO" id="GO:0008934">
    <property type="term" value="F:inositol monophosphate 1-phosphatase activity"/>
    <property type="evidence" value="ECO:0007669"/>
    <property type="project" value="InterPro"/>
</dbReference>
<dbReference type="InterPro" id="IPR000760">
    <property type="entry name" value="Inositol_monophosphatase-like"/>
</dbReference>
<dbReference type="PANTHER" id="PTHR20854">
    <property type="entry name" value="INOSITOL MONOPHOSPHATASE"/>
    <property type="match status" value="1"/>
</dbReference>
<protein>
    <recommendedName>
        <fullName evidence="8">Inositol-1-monophosphatase</fullName>
        <ecNumber evidence="8">3.1.3.25</ecNumber>
    </recommendedName>
</protein>
<feature type="binding site" evidence="7">
    <location>
        <position position="76"/>
    </location>
    <ligand>
        <name>Mg(2+)</name>
        <dbReference type="ChEBI" id="CHEBI:18420"/>
        <label>1</label>
        <note>catalytic</note>
    </ligand>
</feature>
<comment type="similarity">
    <text evidence="3 8">Belongs to the inositol monophosphatase superfamily.</text>
</comment>
<accession>A0A1W1WQQ5</accession>
<gene>
    <name evidence="9" type="ORF">SAMN05660197_0297</name>
</gene>
<proteinExistence type="inferred from homology"/>
<dbReference type="InterPro" id="IPR020583">
    <property type="entry name" value="Inositol_monoP_metal-BS"/>
</dbReference>
<reference evidence="10" key="1">
    <citation type="submission" date="2017-04" db="EMBL/GenBank/DDBJ databases">
        <authorList>
            <person name="Varghese N."/>
            <person name="Submissions S."/>
        </authorList>
    </citation>
    <scope>NUCLEOTIDE SEQUENCE [LARGE SCALE GENOMIC DNA]</scope>
    <source>
        <strain evidence="10">DSM 16512</strain>
    </source>
</reference>
<keyword evidence="10" id="KW-1185">Reference proteome</keyword>
<feature type="binding site" evidence="7">
    <location>
        <position position="204"/>
    </location>
    <ligand>
        <name>Mg(2+)</name>
        <dbReference type="ChEBI" id="CHEBI:18420"/>
        <label>1</label>
        <note>catalytic</note>
    </ligand>
</feature>
<dbReference type="PANTHER" id="PTHR20854:SF4">
    <property type="entry name" value="INOSITOL-1-MONOPHOSPHATASE-RELATED"/>
    <property type="match status" value="1"/>
</dbReference>
<dbReference type="PRINTS" id="PR00377">
    <property type="entry name" value="IMPHPHTASES"/>
</dbReference>
<dbReference type="GO" id="GO:0046872">
    <property type="term" value="F:metal ion binding"/>
    <property type="evidence" value="ECO:0007669"/>
    <property type="project" value="UniProtKB-KW"/>
</dbReference>
<feature type="binding site" evidence="7">
    <location>
        <position position="75"/>
    </location>
    <ligand>
        <name>Mg(2+)</name>
        <dbReference type="ChEBI" id="CHEBI:18420"/>
        <label>1</label>
        <note>catalytic</note>
    </ligand>
</feature>
<evidence type="ECO:0000256" key="2">
    <source>
        <dbReference type="ARBA" id="ARBA00001946"/>
    </source>
</evidence>
<dbReference type="SUPFAM" id="SSF56655">
    <property type="entry name" value="Carbohydrate phosphatase"/>
    <property type="match status" value="1"/>
</dbReference>
<feature type="binding site" evidence="7">
    <location>
        <position position="73"/>
    </location>
    <ligand>
        <name>Mg(2+)</name>
        <dbReference type="ChEBI" id="CHEBI:18420"/>
        <label>1</label>
        <note>catalytic</note>
    </ligand>
</feature>
<dbReference type="Gene3D" id="3.40.190.80">
    <property type="match status" value="1"/>
</dbReference>
<evidence type="ECO:0000313" key="10">
    <source>
        <dbReference type="Proteomes" id="UP000192602"/>
    </source>
</evidence>
<dbReference type="Gene3D" id="3.30.540.10">
    <property type="entry name" value="Fructose-1,6-Bisphosphatase, subunit A, domain 1"/>
    <property type="match status" value="1"/>
</dbReference>
<keyword evidence="4 7" id="KW-0479">Metal-binding</keyword>
<dbReference type="InterPro" id="IPR033942">
    <property type="entry name" value="IMPase"/>
</dbReference>
<evidence type="ECO:0000256" key="3">
    <source>
        <dbReference type="ARBA" id="ARBA00009759"/>
    </source>
</evidence>
<dbReference type="PROSITE" id="PS00629">
    <property type="entry name" value="IMP_1"/>
    <property type="match status" value="1"/>
</dbReference>
<dbReference type="RefSeq" id="WP_197685269.1">
    <property type="nucleotide sequence ID" value="NZ_AP026671.1"/>
</dbReference>
<dbReference type="CDD" id="cd01639">
    <property type="entry name" value="IMPase"/>
    <property type="match status" value="1"/>
</dbReference>
<dbReference type="EMBL" id="FWWZ01000001">
    <property type="protein sequence ID" value="SMC08542.1"/>
    <property type="molecule type" value="Genomic_DNA"/>
</dbReference>
<evidence type="ECO:0000256" key="4">
    <source>
        <dbReference type="ARBA" id="ARBA00022723"/>
    </source>
</evidence>
<dbReference type="Pfam" id="PF00459">
    <property type="entry name" value="Inositol_P"/>
    <property type="match status" value="1"/>
</dbReference>
<organism evidence="9 10">
    <name type="scientific">Nitratiruptor tergarcus DSM 16512</name>
    <dbReference type="NCBI Taxonomy" id="1069081"/>
    <lineage>
        <taxon>Bacteria</taxon>
        <taxon>Pseudomonadati</taxon>
        <taxon>Campylobacterota</taxon>
        <taxon>Epsilonproteobacteria</taxon>
        <taxon>Nautiliales</taxon>
        <taxon>Nitratiruptoraceae</taxon>
        <taxon>Nitratiruptor</taxon>
    </lineage>
</organism>
<name>A0A1W1WQQ5_9BACT</name>
<dbReference type="AlphaFoldDB" id="A0A1W1WQQ5"/>
<evidence type="ECO:0000256" key="7">
    <source>
        <dbReference type="PIRSR" id="PIRSR600760-2"/>
    </source>
</evidence>
<dbReference type="GO" id="GO:0007165">
    <property type="term" value="P:signal transduction"/>
    <property type="evidence" value="ECO:0007669"/>
    <property type="project" value="TreeGrafter"/>
</dbReference>
<dbReference type="EC" id="3.1.3.25" evidence="8"/>
<evidence type="ECO:0000313" key="9">
    <source>
        <dbReference type="EMBL" id="SMC08542.1"/>
    </source>
</evidence>
<evidence type="ECO:0000256" key="1">
    <source>
        <dbReference type="ARBA" id="ARBA00001033"/>
    </source>
</evidence>
<keyword evidence="6 7" id="KW-0460">Magnesium</keyword>
<dbReference type="InterPro" id="IPR020550">
    <property type="entry name" value="Inositol_monophosphatase_CS"/>
</dbReference>
<comment type="catalytic activity">
    <reaction evidence="1 8">
        <text>a myo-inositol phosphate + H2O = myo-inositol + phosphate</text>
        <dbReference type="Rhea" id="RHEA:24056"/>
        <dbReference type="ChEBI" id="CHEBI:15377"/>
        <dbReference type="ChEBI" id="CHEBI:17268"/>
        <dbReference type="ChEBI" id="CHEBI:43474"/>
        <dbReference type="ChEBI" id="CHEBI:84139"/>
        <dbReference type="EC" id="3.1.3.25"/>
    </reaction>
</comment>
<feature type="binding site" evidence="7">
    <location>
        <position position="58"/>
    </location>
    <ligand>
        <name>Mg(2+)</name>
        <dbReference type="ChEBI" id="CHEBI:18420"/>
        <label>1</label>
        <note>catalytic</note>
    </ligand>
</feature>
<dbReference type="PROSITE" id="PS00630">
    <property type="entry name" value="IMP_2"/>
    <property type="match status" value="1"/>
</dbReference>
<dbReference type="Proteomes" id="UP000192602">
    <property type="component" value="Unassembled WGS sequence"/>
</dbReference>
<comment type="cofactor">
    <cofactor evidence="2 7 8">
        <name>Mg(2+)</name>
        <dbReference type="ChEBI" id="CHEBI:18420"/>
    </cofactor>
</comment>